<keyword evidence="2" id="KW-1185">Reference proteome</keyword>
<evidence type="ECO:0000313" key="1">
    <source>
        <dbReference type="EMBL" id="MEQ2200463.1"/>
    </source>
</evidence>
<protein>
    <submittedName>
        <fullName evidence="1">Uncharacterized protein</fullName>
    </submittedName>
</protein>
<reference evidence="1 2" key="1">
    <citation type="submission" date="2021-06" db="EMBL/GenBank/DDBJ databases">
        <authorList>
            <person name="Palmer J.M."/>
        </authorList>
    </citation>
    <scope>NUCLEOTIDE SEQUENCE [LARGE SCALE GENOMIC DNA]</scope>
    <source>
        <strain evidence="1 2">XC_2019</strain>
        <tissue evidence="1">Muscle</tissue>
    </source>
</reference>
<dbReference type="Proteomes" id="UP001434883">
    <property type="component" value="Unassembled WGS sequence"/>
</dbReference>
<feature type="non-terminal residue" evidence="1">
    <location>
        <position position="1"/>
    </location>
</feature>
<organism evidence="1 2">
    <name type="scientific">Xenoophorus captivus</name>
    <dbReference type="NCBI Taxonomy" id="1517983"/>
    <lineage>
        <taxon>Eukaryota</taxon>
        <taxon>Metazoa</taxon>
        <taxon>Chordata</taxon>
        <taxon>Craniata</taxon>
        <taxon>Vertebrata</taxon>
        <taxon>Euteleostomi</taxon>
        <taxon>Actinopterygii</taxon>
        <taxon>Neopterygii</taxon>
        <taxon>Teleostei</taxon>
        <taxon>Neoteleostei</taxon>
        <taxon>Acanthomorphata</taxon>
        <taxon>Ovalentaria</taxon>
        <taxon>Atherinomorphae</taxon>
        <taxon>Cyprinodontiformes</taxon>
        <taxon>Goodeidae</taxon>
        <taxon>Xenoophorus</taxon>
    </lineage>
</organism>
<name>A0ABV0QX89_9TELE</name>
<dbReference type="EMBL" id="JAHRIN010026093">
    <property type="protein sequence ID" value="MEQ2200463.1"/>
    <property type="molecule type" value="Genomic_DNA"/>
</dbReference>
<comment type="caution">
    <text evidence="1">The sequence shown here is derived from an EMBL/GenBank/DDBJ whole genome shotgun (WGS) entry which is preliminary data.</text>
</comment>
<evidence type="ECO:0000313" key="2">
    <source>
        <dbReference type="Proteomes" id="UP001434883"/>
    </source>
</evidence>
<sequence>ERLLRKKVLESGDIQVPRSTWGQEVTVKLQGVLEDRTVVEKDCKLVFVIGEGDVIQVTFNWISLKIL</sequence>
<dbReference type="InterPro" id="IPR046357">
    <property type="entry name" value="PPIase_dom_sf"/>
</dbReference>
<accession>A0ABV0QX89</accession>
<proteinExistence type="predicted"/>
<dbReference type="Gene3D" id="3.10.50.40">
    <property type="match status" value="1"/>
</dbReference>
<gene>
    <name evidence="1" type="ORF">XENOCAPTIV_029801</name>
</gene>
<dbReference type="SUPFAM" id="SSF54534">
    <property type="entry name" value="FKBP-like"/>
    <property type="match status" value="1"/>
</dbReference>